<comment type="caution">
    <text evidence="2">The sequence shown here is derived from an EMBL/GenBank/DDBJ whole genome shotgun (WGS) entry which is preliminary data.</text>
</comment>
<evidence type="ECO:0000313" key="2">
    <source>
        <dbReference type="EMBL" id="KAL5104524.1"/>
    </source>
</evidence>
<feature type="compositionally biased region" description="Polar residues" evidence="1">
    <location>
        <begin position="59"/>
        <end position="71"/>
    </location>
</feature>
<feature type="region of interest" description="Disordered" evidence="1">
    <location>
        <begin position="59"/>
        <end position="90"/>
    </location>
</feature>
<evidence type="ECO:0000256" key="1">
    <source>
        <dbReference type="SAM" id="MobiDB-lite"/>
    </source>
</evidence>
<evidence type="ECO:0000313" key="3">
    <source>
        <dbReference type="Proteomes" id="UP001651158"/>
    </source>
</evidence>
<organism evidence="2 3">
    <name type="scientific">Taenia crassiceps</name>
    <dbReference type="NCBI Taxonomy" id="6207"/>
    <lineage>
        <taxon>Eukaryota</taxon>
        <taxon>Metazoa</taxon>
        <taxon>Spiralia</taxon>
        <taxon>Lophotrochozoa</taxon>
        <taxon>Platyhelminthes</taxon>
        <taxon>Cestoda</taxon>
        <taxon>Eucestoda</taxon>
        <taxon>Cyclophyllidea</taxon>
        <taxon>Taeniidae</taxon>
        <taxon>Taenia</taxon>
    </lineage>
</organism>
<name>A0ABR4Q4I5_9CEST</name>
<gene>
    <name evidence="2" type="ORF">TcWFU_008540</name>
</gene>
<dbReference type="EMBL" id="JAKROA010000012">
    <property type="protein sequence ID" value="KAL5104524.1"/>
    <property type="molecule type" value="Genomic_DNA"/>
</dbReference>
<reference evidence="2 3" key="1">
    <citation type="journal article" date="2022" name="Front. Cell. Infect. Microbiol.">
        <title>The Genomes of Two Strains of Taenia crassiceps the Animal Model for the Study of Human Cysticercosis.</title>
        <authorList>
            <person name="Bobes R.J."/>
            <person name="Estrada K."/>
            <person name="Rios-Valencia D.G."/>
            <person name="Calderon-Gallegos A."/>
            <person name="de la Torre P."/>
            <person name="Carrero J.C."/>
            <person name="Sanchez-Flores A."/>
            <person name="Laclette J.P."/>
        </authorList>
    </citation>
    <scope>NUCLEOTIDE SEQUENCE [LARGE SCALE GENOMIC DNA]</scope>
    <source>
        <strain evidence="2">WFUcys</strain>
    </source>
</reference>
<dbReference type="Proteomes" id="UP001651158">
    <property type="component" value="Unassembled WGS sequence"/>
</dbReference>
<protein>
    <submittedName>
        <fullName evidence="2">Uncharacterized protein</fullName>
    </submittedName>
</protein>
<accession>A0ABR4Q4I5</accession>
<keyword evidence="3" id="KW-1185">Reference proteome</keyword>
<sequence>MISCRKLAKSCSFSLSSFPRKKEKNQSASMEGGGCLRFKNSNLLQLLGTKMRRDSWNVDASQVDTQSNQSDAGVVPSFAKRTKSSPTLTHSQQLNVEVGRRDHSILRHCTFVRGHDLHIMPVAAIPIFLPSFTSKET</sequence>
<proteinExistence type="predicted"/>